<keyword evidence="2" id="KW-0813">Transport</keyword>
<dbReference type="KEGG" id="plei:Q9312_06445"/>
<evidence type="ECO:0000256" key="4">
    <source>
        <dbReference type="ARBA" id="ARBA00022741"/>
    </source>
</evidence>
<keyword evidence="8" id="KW-1185">Reference proteome</keyword>
<keyword evidence="4" id="KW-0547">Nucleotide-binding</keyword>
<reference evidence="7 8" key="1">
    <citation type="submission" date="2023-08" db="EMBL/GenBank/DDBJ databases">
        <title>Pleionea litopenaei sp. nov., isolated from stomach of juvenile Litopenaeus vannamei.</title>
        <authorList>
            <person name="Rho A.M."/>
            <person name="Hwang C.Y."/>
        </authorList>
    </citation>
    <scope>NUCLEOTIDE SEQUENCE [LARGE SCALE GENOMIC DNA]</scope>
    <source>
        <strain evidence="7 8">HL-JVS1</strain>
    </source>
</reference>
<dbReference type="EMBL" id="CP133548">
    <property type="protein sequence ID" value="WMS88552.1"/>
    <property type="molecule type" value="Genomic_DNA"/>
</dbReference>
<evidence type="ECO:0000256" key="3">
    <source>
        <dbReference type="ARBA" id="ARBA00022458"/>
    </source>
</evidence>
<evidence type="ECO:0000256" key="5">
    <source>
        <dbReference type="ARBA" id="ARBA00022840"/>
    </source>
</evidence>
<evidence type="ECO:0000313" key="8">
    <source>
        <dbReference type="Proteomes" id="UP001239782"/>
    </source>
</evidence>
<evidence type="ECO:0000259" key="6">
    <source>
        <dbReference type="PROSITE" id="PS50893"/>
    </source>
</evidence>
<gene>
    <name evidence="7" type="ORF">Q9312_06445</name>
</gene>
<dbReference type="PROSITE" id="PS50893">
    <property type="entry name" value="ABC_TRANSPORTER_2"/>
    <property type="match status" value="1"/>
</dbReference>
<feature type="domain" description="ABC transporter" evidence="6">
    <location>
        <begin position="2"/>
        <end position="256"/>
    </location>
</feature>
<evidence type="ECO:0000256" key="2">
    <source>
        <dbReference type="ARBA" id="ARBA00022448"/>
    </source>
</evidence>
<dbReference type="Gene3D" id="3.40.50.300">
    <property type="entry name" value="P-loop containing nucleotide triphosphate hydrolases"/>
    <property type="match status" value="1"/>
</dbReference>
<dbReference type="InterPro" id="IPR050763">
    <property type="entry name" value="ABC_transporter_ATP-binding"/>
</dbReference>
<organism evidence="7 8">
    <name type="scientific">Pleionea litopenaei</name>
    <dbReference type="NCBI Taxonomy" id="3070815"/>
    <lineage>
        <taxon>Bacteria</taxon>
        <taxon>Pseudomonadati</taxon>
        <taxon>Pseudomonadota</taxon>
        <taxon>Gammaproteobacteria</taxon>
        <taxon>Oceanospirillales</taxon>
        <taxon>Pleioneaceae</taxon>
        <taxon>Pleionea</taxon>
    </lineage>
</organism>
<dbReference type="AlphaFoldDB" id="A0AA51X7P7"/>
<proteinExistence type="inferred from homology"/>
<dbReference type="Proteomes" id="UP001239782">
    <property type="component" value="Chromosome"/>
</dbReference>
<name>A0AA51X7P7_9GAMM</name>
<keyword evidence="3" id="KW-0536">Nodulation</keyword>
<sequence>MIEVKDLAKSFRYDKVALKEKKKRVQSSVDPREDDFHFHAVRNVHFRCEPGKVLGLLGPNGAGKTTTLRMLSTALSPSSGSIIIDNTDVVDEPLVMRRQIGFLSGKTSLYRRLTVRENVRYFGRLHGIEKAKLEEEIDRVFSLLDIHSFENKRAEDLSTGMAQRANIARTVIHSPKVLVLDEPTTGLDVISAKTIVDFIDSYRGSDVSVIFSTHHLHEVESVCDQVTLIDKGQTCFVGTTDEFRALGGSDDLYSSFLTLVGGDASSGGHSKVEKGQ</sequence>
<dbReference type="SUPFAM" id="SSF52540">
    <property type="entry name" value="P-loop containing nucleoside triphosphate hydrolases"/>
    <property type="match status" value="1"/>
</dbReference>
<evidence type="ECO:0000313" key="7">
    <source>
        <dbReference type="EMBL" id="WMS88552.1"/>
    </source>
</evidence>
<dbReference type="PANTHER" id="PTHR42711:SF5">
    <property type="entry name" value="ABC TRANSPORTER ATP-BINDING PROTEIN NATA"/>
    <property type="match status" value="1"/>
</dbReference>
<dbReference type="Pfam" id="PF00005">
    <property type="entry name" value="ABC_tran"/>
    <property type="match status" value="1"/>
</dbReference>
<dbReference type="InterPro" id="IPR027417">
    <property type="entry name" value="P-loop_NTPase"/>
</dbReference>
<dbReference type="RefSeq" id="WP_309203767.1">
    <property type="nucleotide sequence ID" value="NZ_CP133548.1"/>
</dbReference>
<dbReference type="GO" id="GO:0016887">
    <property type="term" value="F:ATP hydrolysis activity"/>
    <property type="evidence" value="ECO:0007669"/>
    <property type="project" value="InterPro"/>
</dbReference>
<keyword evidence="5 7" id="KW-0067">ATP-binding</keyword>
<dbReference type="PANTHER" id="PTHR42711">
    <property type="entry name" value="ABC TRANSPORTER ATP-BINDING PROTEIN"/>
    <property type="match status" value="1"/>
</dbReference>
<evidence type="ECO:0000256" key="1">
    <source>
        <dbReference type="ARBA" id="ARBA00005417"/>
    </source>
</evidence>
<accession>A0AA51X7P7</accession>
<comment type="similarity">
    <text evidence="1">Belongs to the ABC transporter superfamily.</text>
</comment>
<dbReference type="InterPro" id="IPR003593">
    <property type="entry name" value="AAA+_ATPase"/>
</dbReference>
<dbReference type="GO" id="GO:0005524">
    <property type="term" value="F:ATP binding"/>
    <property type="evidence" value="ECO:0007669"/>
    <property type="project" value="UniProtKB-KW"/>
</dbReference>
<protein>
    <submittedName>
        <fullName evidence="7">ATP-binding cassette domain-containing protein</fullName>
    </submittedName>
</protein>
<dbReference type="InterPro" id="IPR003439">
    <property type="entry name" value="ABC_transporter-like_ATP-bd"/>
</dbReference>
<dbReference type="SMART" id="SM00382">
    <property type="entry name" value="AAA"/>
    <property type="match status" value="1"/>
</dbReference>